<evidence type="ECO:0000256" key="2">
    <source>
        <dbReference type="ARBA" id="ARBA00010488"/>
    </source>
</evidence>
<proteinExistence type="inferred from homology"/>
<protein>
    <submittedName>
        <fullName evidence="8">Glycosyltransferase</fullName>
    </submittedName>
</protein>
<gene>
    <name evidence="8" type="ORF">FC774_10530</name>
</gene>
<dbReference type="Pfam" id="PF00534">
    <property type="entry name" value="Glycos_transf_1"/>
    <property type="match status" value="1"/>
</dbReference>
<feature type="domain" description="Glycosyl transferase family 1" evidence="7">
    <location>
        <begin position="669"/>
        <end position="815"/>
    </location>
</feature>
<comment type="similarity">
    <text evidence="2">Belongs to the CDP-glycerol glycerophosphotransferase family.</text>
</comment>
<dbReference type="PANTHER" id="PTHR37316">
    <property type="entry name" value="TEICHOIC ACID GLYCEROL-PHOSPHATE PRIMASE"/>
    <property type="match status" value="1"/>
</dbReference>
<accession>A0A6B4RY99</accession>
<evidence type="ECO:0000259" key="7">
    <source>
        <dbReference type="Pfam" id="PF00534"/>
    </source>
</evidence>
<reference evidence="8 9" key="1">
    <citation type="submission" date="2019-04" db="EMBL/GenBank/DDBJ databases">
        <title>Genome sequencing of Clostridium botulinum Groups I-IV and Clostridium butyricum.</title>
        <authorList>
            <person name="Brunt J."/>
            <person name="Van Vliet A.H.M."/>
            <person name="Stringer S.C."/>
            <person name="Carter A.T."/>
            <person name="Peck M.W."/>
        </authorList>
    </citation>
    <scope>NUCLEOTIDE SEQUENCE [LARGE SCALE GENOMIC DNA]</scope>
    <source>
        <strain evidence="8 9">1605</strain>
    </source>
</reference>
<dbReference type="InterPro" id="IPR007554">
    <property type="entry name" value="Glycerophosphate_synth"/>
</dbReference>
<dbReference type="SUPFAM" id="SSF53756">
    <property type="entry name" value="UDP-Glycosyltransferase/glycogen phosphorylase"/>
    <property type="match status" value="2"/>
</dbReference>
<sequence>MGKIKSMYKFIANPIKNYCKDGNFRREARYARYIEKNKIDDKMIMYESFQGKGLLCNPYAMFKYILNEPEFKDYKHVWVLKDLDLSIVNKYKAMKNVMFVKIYTRQYFKILSKAKYLINNVTFHTCFQKKEGQVYINTWHGTPLKHLGNDENTNSMDSAKNMIRNMICSDYIISQNKFNTNAMKSAFILNDIYRGEFIEEGYPRTDTILNTDINYIKNKLEKIGIKINKKVILYAPTWRGKVGKVTNNTSKLLEDIKMLKQQVGKEYEILLKVHQLEYKYIESISKNEGIYSIPVEWDANELLSITDILITDYSSIYFDFLVTGKPILFYMYDKKEYIDTRGTYIDVVQENMPGPISYNINDLVKDIKNIKDVKIKYKKQYDNSVKKYCSNQNGEVTKRIVNYIFKKEGTVLSNTCYNRDKKHILIYGGGFLNNGITTSLLNIVNRIDYNKYTVSIVEADKNDLRRDNLKKLNENVKIFFRSGRMNCRMWEAYANKWVMRMGVDNKISRRIFPKNLYYRESKRLLGELSFDIMIDFNGYVPFWDFIFLNSNSNAKKYIYQHNDMFQEYQKKINNKYKHRYNLDVIFKLYNKFDKVLSVSSNTMNLNKANLNKFTECDNFTYTNNIVDVDYINNKLANIEKLYLRDTQYIIEKESLIGKKVQLTLLPILDKKYINFVTVGRLSPEKDHHKLIEAFNILHNEYKNIRLYIIGDGVLKNELNDKIRELQLEESIYMIGQINNPFYYIKNSDCFVLSSNHEGQPMVLLEALTLGQKIVATDIVANRGVLEHNLGELVENNIDGLVEGMKKVIRKQIRNYSFDIYKYNNDAFKLFEERILK</sequence>
<evidence type="ECO:0000256" key="3">
    <source>
        <dbReference type="ARBA" id="ARBA00022475"/>
    </source>
</evidence>
<dbReference type="InterPro" id="IPR043149">
    <property type="entry name" value="TagF_N"/>
</dbReference>
<dbReference type="AlphaFoldDB" id="A0A6B4RY99"/>
<dbReference type="GO" id="GO:0005886">
    <property type="term" value="C:plasma membrane"/>
    <property type="evidence" value="ECO:0007669"/>
    <property type="project" value="UniProtKB-SubCell"/>
</dbReference>
<dbReference type="InterPro" id="IPR001296">
    <property type="entry name" value="Glyco_trans_1"/>
</dbReference>
<evidence type="ECO:0000256" key="4">
    <source>
        <dbReference type="ARBA" id="ARBA00022679"/>
    </source>
</evidence>
<dbReference type="Gene3D" id="3.40.50.11820">
    <property type="match status" value="1"/>
</dbReference>
<dbReference type="Gene3D" id="3.40.50.12580">
    <property type="match status" value="1"/>
</dbReference>
<dbReference type="GO" id="GO:0016757">
    <property type="term" value="F:glycosyltransferase activity"/>
    <property type="evidence" value="ECO:0007669"/>
    <property type="project" value="InterPro"/>
</dbReference>
<evidence type="ECO:0000313" key="9">
    <source>
        <dbReference type="Proteomes" id="UP000476820"/>
    </source>
</evidence>
<dbReference type="PANTHER" id="PTHR37316:SF3">
    <property type="entry name" value="TEICHOIC ACID GLYCEROL-PHOSPHATE TRANSFERASE"/>
    <property type="match status" value="1"/>
</dbReference>
<keyword evidence="6" id="KW-0472">Membrane</keyword>
<name>A0A6B4RY99_CLOBO</name>
<dbReference type="RefSeq" id="WP_061297951.1">
    <property type="nucleotide sequence ID" value="NZ_LFPD01000022.1"/>
</dbReference>
<keyword evidence="3" id="KW-1003">Cell membrane</keyword>
<keyword evidence="4 8" id="KW-0808">Transferase</keyword>
<dbReference type="GO" id="GO:0047355">
    <property type="term" value="F:CDP-glycerol glycerophosphotransferase activity"/>
    <property type="evidence" value="ECO:0007669"/>
    <property type="project" value="InterPro"/>
</dbReference>
<evidence type="ECO:0000313" key="8">
    <source>
        <dbReference type="EMBL" id="NFF88303.1"/>
    </source>
</evidence>
<dbReference type="CDD" id="cd03811">
    <property type="entry name" value="GT4_GT28_WabH-like"/>
    <property type="match status" value="1"/>
</dbReference>
<dbReference type="InterPro" id="IPR043148">
    <property type="entry name" value="TagF_C"/>
</dbReference>
<dbReference type="GO" id="GO:0019350">
    <property type="term" value="P:teichoic acid biosynthetic process"/>
    <property type="evidence" value="ECO:0007669"/>
    <property type="project" value="UniProtKB-KW"/>
</dbReference>
<comment type="subcellular location">
    <subcellularLocation>
        <location evidence="1">Cell membrane</location>
        <topology evidence="1">Peripheral membrane protein</topology>
    </subcellularLocation>
</comment>
<dbReference type="InterPro" id="IPR051612">
    <property type="entry name" value="Teichoic_Acid_Biosynth"/>
</dbReference>
<evidence type="ECO:0000256" key="5">
    <source>
        <dbReference type="ARBA" id="ARBA00022944"/>
    </source>
</evidence>
<dbReference type="Gene3D" id="3.40.50.2000">
    <property type="entry name" value="Glycogen Phosphorylase B"/>
    <property type="match status" value="2"/>
</dbReference>
<evidence type="ECO:0000256" key="1">
    <source>
        <dbReference type="ARBA" id="ARBA00004202"/>
    </source>
</evidence>
<organism evidence="8 9">
    <name type="scientific">Clostridium botulinum</name>
    <dbReference type="NCBI Taxonomy" id="1491"/>
    <lineage>
        <taxon>Bacteria</taxon>
        <taxon>Bacillati</taxon>
        <taxon>Bacillota</taxon>
        <taxon>Clostridia</taxon>
        <taxon>Eubacteriales</taxon>
        <taxon>Clostridiaceae</taxon>
        <taxon>Clostridium</taxon>
    </lineage>
</organism>
<comment type="caution">
    <text evidence="8">The sequence shown here is derived from an EMBL/GenBank/DDBJ whole genome shotgun (WGS) entry which is preliminary data.</text>
</comment>
<keyword evidence="5" id="KW-0777">Teichoic acid biosynthesis</keyword>
<dbReference type="EMBL" id="SWOV01000026">
    <property type="protein sequence ID" value="NFF88303.1"/>
    <property type="molecule type" value="Genomic_DNA"/>
</dbReference>
<dbReference type="Proteomes" id="UP000476820">
    <property type="component" value="Unassembled WGS sequence"/>
</dbReference>
<dbReference type="Pfam" id="PF04464">
    <property type="entry name" value="Glyphos_transf"/>
    <property type="match status" value="1"/>
</dbReference>
<evidence type="ECO:0000256" key="6">
    <source>
        <dbReference type="ARBA" id="ARBA00023136"/>
    </source>
</evidence>